<dbReference type="KEGG" id="parb:CJU94_24695"/>
<evidence type="ECO:0000256" key="8">
    <source>
        <dbReference type="ARBA" id="ARBA00022723"/>
    </source>
</evidence>
<comment type="cofactor">
    <cofactor evidence="14">
        <name>thiamine diphosphate</name>
        <dbReference type="ChEBI" id="CHEBI:58937"/>
    </cofactor>
    <text evidence="14">Binds 1 thiamine pyrophosphate per subunit.</text>
</comment>
<dbReference type="PANTHER" id="PTHR18968:SF13">
    <property type="entry name" value="ACETOLACTATE SYNTHASE CATALYTIC SUBUNIT, MITOCHONDRIAL"/>
    <property type="match status" value="1"/>
</dbReference>
<dbReference type="InterPro" id="IPR029035">
    <property type="entry name" value="DHS-like_NAD/FAD-binding_dom"/>
</dbReference>
<dbReference type="RefSeq" id="WP_095422779.1">
    <property type="nucleotide sequence ID" value="NZ_CP022990.1"/>
</dbReference>
<dbReference type="AlphaFoldDB" id="A0A248VV56"/>
<dbReference type="GO" id="GO:0005948">
    <property type="term" value="C:acetolactate synthase complex"/>
    <property type="evidence" value="ECO:0007669"/>
    <property type="project" value="UniProtKB-ARBA"/>
</dbReference>
<dbReference type="UniPathway" id="UPA00047">
    <property type="reaction ID" value="UER00055"/>
</dbReference>
<dbReference type="GO" id="GO:0000287">
    <property type="term" value="F:magnesium ion binding"/>
    <property type="evidence" value="ECO:0007669"/>
    <property type="project" value="UniProtKB-UniRule"/>
</dbReference>
<keyword evidence="8 14" id="KW-0479">Metal-binding</keyword>
<keyword evidence="10 14" id="KW-0460">Magnesium</keyword>
<dbReference type="UniPathway" id="UPA00049">
    <property type="reaction ID" value="UER00059"/>
</dbReference>
<dbReference type="InterPro" id="IPR012846">
    <property type="entry name" value="Acetolactate_synth_lsu"/>
</dbReference>
<evidence type="ECO:0000256" key="2">
    <source>
        <dbReference type="ARBA" id="ARBA00005025"/>
    </source>
</evidence>
<evidence type="ECO:0000256" key="9">
    <source>
        <dbReference type="ARBA" id="ARBA00022827"/>
    </source>
</evidence>
<dbReference type="SUPFAM" id="SSF52467">
    <property type="entry name" value="DHS-like NAD/FAD-binding domain"/>
    <property type="match status" value="1"/>
</dbReference>
<evidence type="ECO:0000256" key="3">
    <source>
        <dbReference type="ARBA" id="ARBA00007812"/>
    </source>
</evidence>
<dbReference type="GO" id="GO:0030976">
    <property type="term" value="F:thiamine pyrophosphate binding"/>
    <property type="evidence" value="ECO:0007669"/>
    <property type="project" value="UniProtKB-UniRule"/>
</dbReference>
<dbReference type="OrthoDB" id="2254214at2"/>
<evidence type="ECO:0000256" key="11">
    <source>
        <dbReference type="ARBA" id="ARBA00023052"/>
    </source>
</evidence>
<keyword evidence="12 14" id="KW-0100">Branched-chain amino acid biosynthesis</keyword>
<dbReference type="GO" id="GO:0050660">
    <property type="term" value="F:flavin adenine dinucleotide binding"/>
    <property type="evidence" value="ECO:0007669"/>
    <property type="project" value="InterPro"/>
</dbReference>
<accession>A0A248VV56</accession>
<name>A0A248VV56_9BURK</name>
<keyword evidence="9" id="KW-0274">FAD</keyword>
<sequence length="587" mass="63883">MKIDLKEQDMVARSGRNADILSGAEMVVAALCKEGVRYVWGYPGGAALPVYDALHEQDQVEHILVRHEQAALHAADGSARVTGKVGVALVTSGPGATNAITGIATAYFDSIPLVVIAANVSTGLIGQDAFQECDAAGITRPITKHNFSVRDVTTLAQTIKRAFYIASTGRPGPVLIDIPKDVLLARSRFVYPDRVEVRSYSPPAHGDRRQIDRAVQALQRAKRPFIYAGGGITSAGASQALKQLVELTGYPVTTTLMGLGAFPGADRRFLGMPGMHGTFEANMALQNCDVLLALGTRFDDRVIGNPADFAKVGRTIIHVDVDPTSISKRVKVDIPIVGDLRHVIPELLARLGSAARGEDLAPWWLNIAQWRDRKCLAYDNSVAWLRPQYVIERLCELAGGNTIICSDVGQHQMWAAQYYRFDKPRRWINSGGLGTMGVGLPYAMGAKLASPDSDVVVVTGDGSIQMCIQELSTCLQYGINVKVLCLNNGALGMVRQLQHVDHEGRYVHSYMDSLPDFVKLAQAYGHVGLRVQSQADLDETLLDMLATRDRTVFVDVVVDARERVWPMIPSGKGLTEMLLNTDDIRGE</sequence>
<feature type="domain" description="Thiamine pyrophosphate enzyme TPP-binding" evidence="16">
    <location>
        <begin position="407"/>
        <end position="556"/>
    </location>
</feature>
<comment type="pathway">
    <text evidence="1 14">Amino-acid biosynthesis; L-isoleucine biosynthesis; L-isoleucine from 2-oxobutanoate: step 1/4.</text>
</comment>
<dbReference type="GO" id="GO:0003984">
    <property type="term" value="F:acetolactate synthase activity"/>
    <property type="evidence" value="ECO:0007669"/>
    <property type="project" value="UniProtKB-EC"/>
</dbReference>
<dbReference type="PROSITE" id="PS00187">
    <property type="entry name" value="TPP_ENZYMES"/>
    <property type="match status" value="1"/>
</dbReference>
<keyword evidence="19" id="KW-1185">Reference proteome</keyword>
<dbReference type="InterPro" id="IPR039368">
    <property type="entry name" value="AHAS_TPP"/>
</dbReference>
<feature type="domain" description="Thiamine pyrophosphate enzyme N-terminal TPP-binding" evidence="17">
    <location>
        <begin position="22"/>
        <end position="136"/>
    </location>
</feature>
<dbReference type="GO" id="GO:0009097">
    <property type="term" value="P:isoleucine biosynthetic process"/>
    <property type="evidence" value="ECO:0007669"/>
    <property type="project" value="UniProtKB-UniPathway"/>
</dbReference>
<dbReference type="InterPro" id="IPR000399">
    <property type="entry name" value="TPP-bd_CS"/>
</dbReference>
<dbReference type="Pfam" id="PF00205">
    <property type="entry name" value="TPP_enzyme_M"/>
    <property type="match status" value="1"/>
</dbReference>
<evidence type="ECO:0000259" key="15">
    <source>
        <dbReference type="Pfam" id="PF00205"/>
    </source>
</evidence>
<evidence type="ECO:0000256" key="7">
    <source>
        <dbReference type="ARBA" id="ARBA00022679"/>
    </source>
</evidence>
<dbReference type="GO" id="GO:0009099">
    <property type="term" value="P:L-valine biosynthetic process"/>
    <property type="evidence" value="ECO:0007669"/>
    <property type="project" value="UniProtKB-UniPathway"/>
</dbReference>
<dbReference type="FunFam" id="3.40.50.970:FF:000016">
    <property type="entry name" value="Acetolactate synthase"/>
    <property type="match status" value="1"/>
</dbReference>
<evidence type="ECO:0000256" key="5">
    <source>
        <dbReference type="ARBA" id="ARBA00022605"/>
    </source>
</evidence>
<dbReference type="EC" id="2.2.1.6" evidence="4 14"/>
<organism evidence="18 19">
    <name type="scientific">Paraburkholderia aromaticivorans</name>
    <dbReference type="NCBI Taxonomy" id="2026199"/>
    <lineage>
        <taxon>Bacteria</taxon>
        <taxon>Pseudomonadati</taxon>
        <taxon>Pseudomonadota</taxon>
        <taxon>Betaproteobacteria</taxon>
        <taxon>Burkholderiales</taxon>
        <taxon>Burkholderiaceae</taxon>
        <taxon>Paraburkholderia</taxon>
    </lineage>
</organism>
<dbReference type="FunFam" id="3.40.50.970:FF:000007">
    <property type="entry name" value="Acetolactate synthase"/>
    <property type="match status" value="1"/>
</dbReference>
<keyword evidence="6" id="KW-0285">Flavoprotein</keyword>
<dbReference type="Pfam" id="PF02775">
    <property type="entry name" value="TPP_enzyme_C"/>
    <property type="match status" value="1"/>
</dbReference>
<dbReference type="CDD" id="cd07035">
    <property type="entry name" value="TPP_PYR_POX_like"/>
    <property type="match status" value="1"/>
</dbReference>
<dbReference type="Gene3D" id="3.40.50.970">
    <property type="match status" value="2"/>
</dbReference>
<evidence type="ECO:0000256" key="10">
    <source>
        <dbReference type="ARBA" id="ARBA00022842"/>
    </source>
</evidence>
<comment type="pathway">
    <text evidence="2 14">Amino-acid biosynthesis; L-valine biosynthesis; L-valine from pyruvate: step 1/4.</text>
</comment>
<dbReference type="InterPro" id="IPR011766">
    <property type="entry name" value="TPP_enzyme_TPP-bd"/>
</dbReference>
<evidence type="ECO:0000259" key="17">
    <source>
        <dbReference type="Pfam" id="PF02776"/>
    </source>
</evidence>
<dbReference type="InterPro" id="IPR012001">
    <property type="entry name" value="Thiamin_PyroP_enz_TPP-bd_dom"/>
</dbReference>
<comment type="similarity">
    <text evidence="3 14">Belongs to the TPP enzyme family.</text>
</comment>
<dbReference type="InterPro" id="IPR029061">
    <property type="entry name" value="THDP-binding"/>
</dbReference>
<evidence type="ECO:0000313" key="19">
    <source>
        <dbReference type="Proteomes" id="UP000215158"/>
    </source>
</evidence>
<dbReference type="Pfam" id="PF02776">
    <property type="entry name" value="TPP_enzyme_N"/>
    <property type="match status" value="1"/>
</dbReference>
<evidence type="ECO:0000256" key="14">
    <source>
        <dbReference type="RuleBase" id="RU003591"/>
    </source>
</evidence>
<reference evidence="18 19" key="1">
    <citation type="submission" date="2017-08" db="EMBL/GenBank/DDBJ databases">
        <title>Identification and genetic characteristics of simultaneous BTEX- and naphthalene-degrading Paraburkholderia sp. BN5 isolated from petroleum-contaminated soil.</title>
        <authorList>
            <person name="Lee Y."/>
            <person name="Jeon C.O."/>
        </authorList>
    </citation>
    <scope>NUCLEOTIDE SEQUENCE [LARGE SCALE GENOMIC DNA]</scope>
    <source>
        <strain evidence="18 19">BN5</strain>
    </source>
</reference>
<dbReference type="Proteomes" id="UP000215158">
    <property type="component" value="Chromosome 2"/>
</dbReference>
<evidence type="ECO:0000259" key="16">
    <source>
        <dbReference type="Pfam" id="PF02775"/>
    </source>
</evidence>
<gene>
    <name evidence="18" type="primary">ilvB</name>
    <name evidence="18" type="ORF">CJU94_24695</name>
</gene>
<keyword evidence="5 14" id="KW-0028">Amino-acid biosynthesis</keyword>
<dbReference type="SUPFAM" id="SSF52518">
    <property type="entry name" value="Thiamin diphosphate-binding fold (THDP-binding)"/>
    <property type="match status" value="2"/>
</dbReference>
<dbReference type="Gene3D" id="3.40.50.1220">
    <property type="entry name" value="TPP-binding domain"/>
    <property type="match status" value="1"/>
</dbReference>
<dbReference type="EMBL" id="CP022990">
    <property type="protein sequence ID" value="ASW02924.1"/>
    <property type="molecule type" value="Genomic_DNA"/>
</dbReference>
<comment type="catalytic activity">
    <reaction evidence="13 14">
        <text>2 pyruvate + H(+) = (2S)-2-acetolactate + CO2</text>
        <dbReference type="Rhea" id="RHEA:25249"/>
        <dbReference type="ChEBI" id="CHEBI:15361"/>
        <dbReference type="ChEBI" id="CHEBI:15378"/>
        <dbReference type="ChEBI" id="CHEBI:16526"/>
        <dbReference type="ChEBI" id="CHEBI:58476"/>
        <dbReference type="EC" id="2.2.1.6"/>
    </reaction>
</comment>
<evidence type="ECO:0000256" key="13">
    <source>
        <dbReference type="ARBA" id="ARBA00048670"/>
    </source>
</evidence>
<keyword evidence="7 14" id="KW-0808">Transferase</keyword>
<keyword evidence="11 14" id="KW-0786">Thiamine pyrophosphate</keyword>
<dbReference type="CDD" id="cd02015">
    <property type="entry name" value="TPP_AHAS"/>
    <property type="match status" value="1"/>
</dbReference>
<evidence type="ECO:0000256" key="6">
    <source>
        <dbReference type="ARBA" id="ARBA00022630"/>
    </source>
</evidence>
<comment type="cofactor">
    <cofactor evidence="14">
        <name>Mg(2+)</name>
        <dbReference type="ChEBI" id="CHEBI:18420"/>
    </cofactor>
    <text evidence="14">Binds 1 Mg(2+) ion per subunit.</text>
</comment>
<feature type="domain" description="Thiamine pyrophosphate enzyme central" evidence="15">
    <location>
        <begin position="211"/>
        <end position="347"/>
    </location>
</feature>
<dbReference type="PANTHER" id="PTHR18968">
    <property type="entry name" value="THIAMINE PYROPHOSPHATE ENZYMES"/>
    <property type="match status" value="1"/>
</dbReference>
<dbReference type="InterPro" id="IPR045229">
    <property type="entry name" value="TPP_enz"/>
</dbReference>
<evidence type="ECO:0000313" key="18">
    <source>
        <dbReference type="EMBL" id="ASW02924.1"/>
    </source>
</evidence>
<evidence type="ECO:0000256" key="1">
    <source>
        <dbReference type="ARBA" id="ARBA00004974"/>
    </source>
</evidence>
<dbReference type="NCBIfam" id="TIGR00118">
    <property type="entry name" value="acolac_lg"/>
    <property type="match status" value="1"/>
</dbReference>
<dbReference type="InterPro" id="IPR012000">
    <property type="entry name" value="Thiamin_PyroP_enz_cen_dom"/>
</dbReference>
<evidence type="ECO:0000256" key="12">
    <source>
        <dbReference type="ARBA" id="ARBA00023304"/>
    </source>
</evidence>
<protein>
    <recommendedName>
        <fullName evidence="4 14">Acetolactate synthase</fullName>
        <ecNumber evidence="4 14">2.2.1.6</ecNumber>
    </recommendedName>
</protein>
<proteinExistence type="inferred from homology"/>
<dbReference type="FunFam" id="3.40.50.1220:FF:000008">
    <property type="entry name" value="Acetolactate synthase"/>
    <property type="match status" value="1"/>
</dbReference>
<evidence type="ECO:0000256" key="4">
    <source>
        <dbReference type="ARBA" id="ARBA00013145"/>
    </source>
</evidence>